<dbReference type="PANTHER" id="PTHR11552">
    <property type="entry name" value="GLUCOSE-METHANOL-CHOLINE GMC OXIDOREDUCTASE"/>
    <property type="match status" value="1"/>
</dbReference>
<keyword evidence="7" id="KW-1185">Reference proteome</keyword>
<gene>
    <name evidence="6" type="ORF">GCM10023200_11460</name>
</gene>
<dbReference type="PIRSF" id="PIRSF000137">
    <property type="entry name" value="Alcohol_oxidase"/>
    <property type="match status" value="1"/>
</dbReference>
<dbReference type="PROSITE" id="PS00624">
    <property type="entry name" value="GMC_OXRED_2"/>
    <property type="match status" value="1"/>
</dbReference>
<name>A0ABP9AHE8_9PSEU</name>
<dbReference type="PANTHER" id="PTHR11552:SF147">
    <property type="entry name" value="CHOLINE DEHYDROGENASE, MITOCHONDRIAL"/>
    <property type="match status" value="1"/>
</dbReference>
<evidence type="ECO:0000259" key="5">
    <source>
        <dbReference type="PROSITE" id="PS00624"/>
    </source>
</evidence>
<evidence type="ECO:0000256" key="4">
    <source>
        <dbReference type="ARBA" id="ARBA00022827"/>
    </source>
</evidence>
<evidence type="ECO:0000256" key="3">
    <source>
        <dbReference type="ARBA" id="ARBA00022630"/>
    </source>
</evidence>
<evidence type="ECO:0000313" key="7">
    <source>
        <dbReference type="Proteomes" id="UP001500928"/>
    </source>
</evidence>
<comment type="caution">
    <text evidence="6">The sequence shown here is derived from an EMBL/GenBank/DDBJ whole genome shotgun (WGS) entry which is preliminary data.</text>
</comment>
<keyword evidence="4" id="KW-0274">FAD</keyword>
<reference evidence="7" key="1">
    <citation type="journal article" date="2019" name="Int. J. Syst. Evol. Microbiol.">
        <title>The Global Catalogue of Microorganisms (GCM) 10K type strain sequencing project: providing services to taxonomists for standard genome sequencing and annotation.</title>
        <authorList>
            <consortium name="The Broad Institute Genomics Platform"/>
            <consortium name="The Broad Institute Genome Sequencing Center for Infectious Disease"/>
            <person name="Wu L."/>
            <person name="Ma J."/>
        </authorList>
    </citation>
    <scope>NUCLEOTIDE SEQUENCE [LARGE SCALE GENOMIC DNA]</scope>
    <source>
        <strain evidence="7">JCM 17979</strain>
    </source>
</reference>
<sequence>MSPAVTTPEPAVTTPPPSVEYLVVGAGTAGCVLARRLLDHTDGQVLLLEAGGSPDDVPATRTPSRWVENIGAPHDWGYSYAPEEALGGRTLFLSRGKALGGSGSTNALVWVRGHRDVYDGWAAGGADGWGFDDVLPAFRRSEDWQDGASAHRGAGGPVRVERTTDLHPVGEALVEAGVAYGMPHLDDINVPEPLGAGPINMDARGDERSSTWTGHLRPVLDHERLTVVTGAEVTGLRLEGGRATGVTYVRDGVATTVRASRETILCAGAINTPRLLLRSGIGPAAHLREVGVEPVVDLPGVGEELQEHPIIAGLCFEADGALPPPRHNLEGSMAFWRSSPDATVPDLTFVSVQIPYVSAEVAQAFPPPANAFCLAPGVMTVRSRGRLRLTGPGPDDALDIRSGMLSDPADLEAAVRGVEIGLELADQPAFRKLIARRVAPGPDLRREALTDFVRRAAMPYFHPAGTCAMGRHERAVVDPELRVHGVEGLRVADASVMPTIPSANTNAPTAMIAERAAELLR</sequence>
<evidence type="ECO:0000256" key="2">
    <source>
        <dbReference type="ARBA" id="ARBA00010790"/>
    </source>
</evidence>
<accession>A0ABP9AHE8</accession>
<dbReference type="Pfam" id="PF05199">
    <property type="entry name" value="GMC_oxred_C"/>
    <property type="match status" value="1"/>
</dbReference>
<dbReference type="Pfam" id="PF00732">
    <property type="entry name" value="GMC_oxred_N"/>
    <property type="match status" value="1"/>
</dbReference>
<dbReference type="SUPFAM" id="SSF54373">
    <property type="entry name" value="FAD-linked reductases, C-terminal domain"/>
    <property type="match status" value="1"/>
</dbReference>
<evidence type="ECO:0000313" key="6">
    <source>
        <dbReference type="EMBL" id="GAA4779902.1"/>
    </source>
</evidence>
<evidence type="ECO:0000256" key="1">
    <source>
        <dbReference type="ARBA" id="ARBA00001974"/>
    </source>
</evidence>
<comment type="similarity">
    <text evidence="2">Belongs to the GMC oxidoreductase family.</text>
</comment>
<dbReference type="Proteomes" id="UP001500928">
    <property type="component" value="Unassembled WGS sequence"/>
</dbReference>
<dbReference type="InterPro" id="IPR012132">
    <property type="entry name" value="GMC_OxRdtase"/>
</dbReference>
<protein>
    <submittedName>
        <fullName evidence="6">GMC family oxidoreductase</fullName>
    </submittedName>
</protein>
<feature type="domain" description="Glucose-methanol-choline oxidoreductase N-terminal" evidence="5">
    <location>
        <begin position="268"/>
        <end position="282"/>
    </location>
</feature>
<dbReference type="InterPro" id="IPR007867">
    <property type="entry name" value="GMC_OxRtase_C"/>
</dbReference>
<dbReference type="SUPFAM" id="SSF51905">
    <property type="entry name" value="FAD/NAD(P)-binding domain"/>
    <property type="match status" value="1"/>
</dbReference>
<keyword evidence="3" id="KW-0285">Flavoprotein</keyword>
<dbReference type="EMBL" id="BAABHO010000006">
    <property type="protein sequence ID" value="GAA4779902.1"/>
    <property type="molecule type" value="Genomic_DNA"/>
</dbReference>
<comment type="cofactor">
    <cofactor evidence="1">
        <name>FAD</name>
        <dbReference type="ChEBI" id="CHEBI:57692"/>
    </cofactor>
</comment>
<dbReference type="InterPro" id="IPR036188">
    <property type="entry name" value="FAD/NAD-bd_sf"/>
</dbReference>
<dbReference type="Gene3D" id="3.50.50.60">
    <property type="entry name" value="FAD/NAD(P)-binding domain"/>
    <property type="match status" value="1"/>
</dbReference>
<dbReference type="Gene3D" id="3.30.560.10">
    <property type="entry name" value="Glucose Oxidase, domain 3"/>
    <property type="match status" value="1"/>
</dbReference>
<organism evidence="6 7">
    <name type="scientific">Actinomycetospora chlora</name>
    <dbReference type="NCBI Taxonomy" id="663608"/>
    <lineage>
        <taxon>Bacteria</taxon>
        <taxon>Bacillati</taxon>
        <taxon>Actinomycetota</taxon>
        <taxon>Actinomycetes</taxon>
        <taxon>Pseudonocardiales</taxon>
        <taxon>Pseudonocardiaceae</taxon>
        <taxon>Actinomycetospora</taxon>
    </lineage>
</organism>
<dbReference type="InterPro" id="IPR000172">
    <property type="entry name" value="GMC_OxRdtase_N"/>
</dbReference>
<proteinExistence type="inferred from homology"/>